<comment type="caution">
    <text evidence="3">The sequence shown here is derived from an EMBL/GenBank/DDBJ whole genome shotgun (WGS) entry which is preliminary data.</text>
</comment>
<name>A0ABD3LXY1_9STRA</name>
<evidence type="ECO:0000256" key="1">
    <source>
        <dbReference type="SAM" id="Phobius"/>
    </source>
</evidence>
<protein>
    <recommendedName>
        <fullName evidence="2">SGNH hydrolase-type esterase domain-containing protein</fullName>
    </recommendedName>
</protein>
<organism evidence="3 4">
    <name type="scientific">Discostella pseudostelligera</name>
    <dbReference type="NCBI Taxonomy" id="259834"/>
    <lineage>
        <taxon>Eukaryota</taxon>
        <taxon>Sar</taxon>
        <taxon>Stramenopiles</taxon>
        <taxon>Ochrophyta</taxon>
        <taxon>Bacillariophyta</taxon>
        <taxon>Coscinodiscophyceae</taxon>
        <taxon>Thalassiosirophycidae</taxon>
        <taxon>Stephanodiscales</taxon>
        <taxon>Stephanodiscaceae</taxon>
        <taxon>Discostella</taxon>
    </lineage>
</organism>
<dbReference type="Pfam" id="PF13472">
    <property type="entry name" value="Lipase_GDSL_2"/>
    <property type="match status" value="1"/>
</dbReference>
<keyword evidence="1" id="KW-0812">Transmembrane</keyword>
<dbReference type="InterPro" id="IPR051532">
    <property type="entry name" value="Ester_Hydrolysis_Enzymes"/>
</dbReference>
<evidence type="ECO:0000313" key="4">
    <source>
        <dbReference type="Proteomes" id="UP001530293"/>
    </source>
</evidence>
<keyword evidence="1" id="KW-1133">Transmembrane helix</keyword>
<dbReference type="PANTHER" id="PTHR30383">
    <property type="entry name" value="THIOESTERASE 1/PROTEASE 1/LYSOPHOSPHOLIPASE L1"/>
    <property type="match status" value="1"/>
</dbReference>
<keyword evidence="1" id="KW-0472">Membrane</keyword>
<feature type="domain" description="SGNH hydrolase-type esterase" evidence="2">
    <location>
        <begin position="101"/>
        <end position="295"/>
    </location>
</feature>
<keyword evidence="4" id="KW-1185">Reference proteome</keyword>
<accession>A0ABD3LXY1</accession>
<dbReference type="SUPFAM" id="SSF52266">
    <property type="entry name" value="SGNH hydrolase"/>
    <property type="match status" value="1"/>
</dbReference>
<sequence>MTTPQYRTIPADDGDNNSAGRTAVQSLELETGAHYRLEHASGRPNNIVIITASCIFLACIVLVIRPMERIAKQESSDLSHDLDAETSDHIRKDNEHKSIFCFGDSLTYGMVGGDDMGTYPYATYLEKELALSAPEMTQPKTTVGYLGLPGWTAANMLAHINDATDGMCTMIRKHPKLSLLIILAGTNDIGVMTDAGNAAAGRIIESIADLHKGAIDCAKSMNNYVMHTLAIGIPGSAYQKYMRDAAEVASHVNKALDNLASSDERISYMAFPFAYNDNDSRWSKDGLHLSQGGYAFLAQVLAPQVRQILESMQPT</sequence>
<reference evidence="3 4" key="1">
    <citation type="submission" date="2024-10" db="EMBL/GenBank/DDBJ databases">
        <title>Updated reference genomes for cyclostephanoid diatoms.</title>
        <authorList>
            <person name="Roberts W.R."/>
            <person name="Alverson A.J."/>
        </authorList>
    </citation>
    <scope>NUCLEOTIDE SEQUENCE [LARGE SCALE GENOMIC DNA]</scope>
    <source>
        <strain evidence="3 4">AJA232-27</strain>
    </source>
</reference>
<gene>
    <name evidence="3" type="ORF">ACHAWU_007208</name>
</gene>
<dbReference type="Proteomes" id="UP001530293">
    <property type="component" value="Unassembled WGS sequence"/>
</dbReference>
<proteinExistence type="predicted"/>
<dbReference type="InterPro" id="IPR036514">
    <property type="entry name" value="SGNH_hydro_sf"/>
</dbReference>
<feature type="transmembrane region" description="Helical" evidence="1">
    <location>
        <begin position="47"/>
        <end position="64"/>
    </location>
</feature>
<evidence type="ECO:0000259" key="2">
    <source>
        <dbReference type="Pfam" id="PF13472"/>
    </source>
</evidence>
<dbReference type="AlphaFoldDB" id="A0ABD3LXY1"/>
<dbReference type="EMBL" id="JALLBG020000312">
    <property type="protein sequence ID" value="KAL3756257.1"/>
    <property type="molecule type" value="Genomic_DNA"/>
</dbReference>
<dbReference type="PANTHER" id="PTHR30383:SF5">
    <property type="entry name" value="SGNH HYDROLASE-TYPE ESTERASE DOMAIN-CONTAINING PROTEIN"/>
    <property type="match status" value="1"/>
</dbReference>
<evidence type="ECO:0000313" key="3">
    <source>
        <dbReference type="EMBL" id="KAL3756257.1"/>
    </source>
</evidence>
<dbReference type="Gene3D" id="3.40.50.1110">
    <property type="entry name" value="SGNH hydrolase"/>
    <property type="match status" value="1"/>
</dbReference>
<dbReference type="InterPro" id="IPR013830">
    <property type="entry name" value="SGNH_hydro"/>
</dbReference>